<feature type="domain" description="Glycosyl hydrolase family 36 C-terminal" evidence="6">
    <location>
        <begin position="634"/>
        <end position="710"/>
    </location>
</feature>
<name>A0ABV6XQ45_9ACTN</name>
<protein>
    <recommendedName>
        <fullName evidence="2 5">Alpha-galactosidase</fullName>
        <ecNumber evidence="2 5">3.2.1.22</ecNumber>
    </recommendedName>
</protein>
<keyword evidence="4 5" id="KW-0326">Glycosidase</keyword>
<dbReference type="InterPro" id="IPR013780">
    <property type="entry name" value="Glyco_hydro_b"/>
</dbReference>
<evidence type="ECO:0000256" key="4">
    <source>
        <dbReference type="ARBA" id="ARBA00023295"/>
    </source>
</evidence>
<comment type="similarity">
    <text evidence="5">Belongs to the glycosyl hydrolase.</text>
</comment>
<dbReference type="InterPro" id="IPR031705">
    <property type="entry name" value="Glyco_hydro_36_C"/>
</dbReference>
<dbReference type="Pfam" id="PF16874">
    <property type="entry name" value="Glyco_hydro_36C"/>
    <property type="match status" value="1"/>
</dbReference>
<dbReference type="PIRSF" id="PIRSF005536">
    <property type="entry name" value="Agal"/>
    <property type="match status" value="1"/>
</dbReference>
<dbReference type="Gene3D" id="2.70.98.60">
    <property type="entry name" value="alpha-galactosidase from lactobacil brevis"/>
    <property type="match status" value="1"/>
</dbReference>
<dbReference type="PANTHER" id="PTHR43053:SF3">
    <property type="entry name" value="ALPHA-GALACTOSIDASE C-RELATED"/>
    <property type="match status" value="1"/>
</dbReference>
<dbReference type="InterPro" id="IPR017853">
    <property type="entry name" value="GH"/>
</dbReference>
<dbReference type="SUPFAM" id="SSF51445">
    <property type="entry name" value="(Trans)glycosidases"/>
    <property type="match status" value="1"/>
</dbReference>
<evidence type="ECO:0000256" key="5">
    <source>
        <dbReference type="PIRNR" id="PIRNR005536"/>
    </source>
</evidence>
<dbReference type="Gene3D" id="2.60.40.1180">
    <property type="entry name" value="Golgi alpha-mannosidase II"/>
    <property type="match status" value="1"/>
</dbReference>
<dbReference type="InterPro" id="IPR013785">
    <property type="entry name" value="Aldolase_TIM"/>
</dbReference>
<keyword evidence="9" id="KW-1185">Reference proteome</keyword>
<accession>A0ABV6XQ45</accession>
<reference evidence="8 9" key="1">
    <citation type="submission" date="2024-06" db="EMBL/GenBank/DDBJ databases">
        <authorList>
            <person name="Lee S.D."/>
        </authorList>
    </citation>
    <scope>NUCLEOTIDE SEQUENCE [LARGE SCALE GENOMIC DNA]</scope>
    <source>
        <strain evidence="8 9">N1-10</strain>
    </source>
</reference>
<dbReference type="Pfam" id="PF02065">
    <property type="entry name" value="Melibiase"/>
    <property type="match status" value="1"/>
</dbReference>
<comment type="catalytic activity">
    <reaction evidence="1 5">
        <text>Hydrolysis of terminal, non-reducing alpha-D-galactose residues in alpha-D-galactosides, including galactose oligosaccharides, galactomannans and galactolipids.</text>
        <dbReference type="EC" id="3.2.1.22"/>
    </reaction>
</comment>
<gene>
    <name evidence="8" type="ORF">ABUW04_19075</name>
</gene>
<dbReference type="InterPro" id="IPR050985">
    <property type="entry name" value="Alpha-glycosidase_related"/>
</dbReference>
<evidence type="ECO:0000259" key="6">
    <source>
        <dbReference type="Pfam" id="PF16874"/>
    </source>
</evidence>
<dbReference type="InterPro" id="IPR031704">
    <property type="entry name" value="Glyco_hydro_36_N"/>
</dbReference>
<dbReference type="PRINTS" id="PR00743">
    <property type="entry name" value="GLHYDRLASE36"/>
</dbReference>
<dbReference type="InterPro" id="IPR038417">
    <property type="entry name" value="Alpga-gal_N_sf"/>
</dbReference>
<dbReference type="PANTHER" id="PTHR43053">
    <property type="entry name" value="GLYCOSIDASE FAMILY 31"/>
    <property type="match status" value="1"/>
</dbReference>
<dbReference type="Proteomes" id="UP001592581">
    <property type="component" value="Unassembled WGS sequence"/>
</dbReference>
<proteinExistence type="inferred from homology"/>
<feature type="domain" description="Glycosyl hydrolase family 36 N-terminal" evidence="7">
    <location>
        <begin position="30"/>
        <end position="267"/>
    </location>
</feature>
<dbReference type="InterPro" id="IPR002252">
    <property type="entry name" value="Glyco_hydro_36"/>
</dbReference>
<dbReference type="Pfam" id="PF16875">
    <property type="entry name" value="Glyco_hydro_36N"/>
    <property type="match status" value="1"/>
</dbReference>
<organism evidence="8 9">
    <name type="scientific">Streptacidiphilus jeojiensis</name>
    <dbReference type="NCBI Taxonomy" id="3229225"/>
    <lineage>
        <taxon>Bacteria</taxon>
        <taxon>Bacillati</taxon>
        <taxon>Actinomycetota</taxon>
        <taxon>Actinomycetes</taxon>
        <taxon>Kitasatosporales</taxon>
        <taxon>Streptomycetaceae</taxon>
        <taxon>Streptacidiphilus</taxon>
    </lineage>
</organism>
<evidence type="ECO:0000259" key="7">
    <source>
        <dbReference type="Pfam" id="PF16875"/>
    </source>
</evidence>
<dbReference type="GO" id="GO:0004557">
    <property type="term" value="F:alpha-galactosidase activity"/>
    <property type="evidence" value="ECO:0007669"/>
    <property type="project" value="UniProtKB-EC"/>
</dbReference>
<evidence type="ECO:0000256" key="3">
    <source>
        <dbReference type="ARBA" id="ARBA00022801"/>
    </source>
</evidence>
<comment type="caution">
    <text evidence="8">The sequence shown here is derived from an EMBL/GenBank/DDBJ whole genome shotgun (WGS) entry which is preliminary data.</text>
</comment>
<dbReference type="CDD" id="cd14791">
    <property type="entry name" value="GH36"/>
    <property type="match status" value="1"/>
</dbReference>
<keyword evidence="3 5" id="KW-0378">Hydrolase</keyword>
<evidence type="ECO:0000256" key="1">
    <source>
        <dbReference type="ARBA" id="ARBA00001255"/>
    </source>
</evidence>
<evidence type="ECO:0000313" key="9">
    <source>
        <dbReference type="Proteomes" id="UP001592581"/>
    </source>
</evidence>
<dbReference type="EC" id="3.2.1.22" evidence="2 5"/>
<sequence length="729" mass="79751">MPQIVHVPEQQLWILSGPQSSYVLHLDGEGLLHGLHWGPRLDAEQAVSLLDFPAPVHRGFQVAADGRLDLAAAGGARFGHAGLQVRFADGTRDLELELTGHRIEGGADGAPAELVLEFADGYYPLAVETRYLLRPGSDVIERRLRLRHTGPVEGRPETAEPVAVLRADSATWVLPPLDGYRLSQVHGQWAAESQLTRSELAYGETVLTSRRGVSGHHAQPWAMLDDGTATETGGAVYGCALAWSGSWQLTVQRLPAGQASVSAGVQHTPMVQLLAPGQELETPASLGLYSEGGFGAASRAWHRHIRSEVLEHPDELRPVLYNSWEATYFDIGLENQKALADRAAAMGVELFVMDDGWFGARTNDSAGLGDWTPNPDRFPDGLAPLIDHVHGLGMEFGLWVEPEMTNPDSDLYRAHPDWVLHQPHRRRTELRNQLVLNLARPEVADWLHGTIDGLLRDNAIDFLKWDMNRPFTEAGPVGAGGDDRLWTDYTRNLYAVLDRLRADHPSVRIEDCSSGGGRTDLGLLARTDQVWTSDNTDPADRLHIQYGFSQLHPAQVMGAWVTDSPNPFTRRSTPLDFRFHSAMAGALGIGGDLAEWTKEELARAAELVAAYKAVRPLVQQGEQYRLRGPEQELSAVQFVAADGTESAVLAYRRSRSMGEGAPVLRLQGLRPDARYRDAATGRLHHGAVLLARGLPLELPEGDWASTLVHLTAVSESGVSESGVSRPAVR</sequence>
<dbReference type="EMBL" id="JBEUKS010000006">
    <property type="protein sequence ID" value="MFC1440360.1"/>
    <property type="molecule type" value="Genomic_DNA"/>
</dbReference>
<evidence type="ECO:0000256" key="2">
    <source>
        <dbReference type="ARBA" id="ARBA00012755"/>
    </source>
</evidence>
<evidence type="ECO:0000313" key="8">
    <source>
        <dbReference type="EMBL" id="MFC1440360.1"/>
    </source>
</evidence>
<dbReference type="Gene3D" id="3.20.20.70">
    <property type="entry name" value="Aldolase class I"/>
    <property type="match status" value="1"/>
</dbReference>
<dbReference type="RefSeq" id="WP_380565867.1">
    <property type="nucleotide sequence ID" value="NZ_JBEUKS010000006.1"/>
</dbReference>